<dbReference type="Proteomes" id="UP000319829">
    <property type="component" value="Unassembled WGS sequence"/>
</dbReference>
<gene>
    <name evidence="1" type="ORF">E6K74_09905</name>
    <name evidence="2" type="ORF">E6K77_06840</name>
</gene>
<evidence type="ECO:0000313" key="3">
    <source>
        <dbReference type="Proteomes" id="UP000317366"/>
    </source>
</evidence>
<accession>A0A538SP36</accession>
<evidence type="ECO:0000313" key="4">
    <source>
        <dbReference type="Proteomes" id="UP000319829"/>
    </source>
</evidence>
<protein>
    <submittedName>
        <fullName evidence="1">Uncharacterized protein</fullName>
    </submittedName>
</protein>
<comment type="caution">
    <text evidence="1">The sequence shown here is derived from an EMBL/GenBank/DDBJ whole genome shotgun (WGS) entry which is preliminary data.</text>
</comment>
<evidence type="ECO:0000313" key="1">
    <source>
        <dbReference type="EMBL" id="TMQ53142.1"/>
    </source>
</evidence>
<dbReference type="AlphaFoldDB" id="A0A538SP36"/>
<evidence type="ECO:0000313" key="2">
    <source>
        <dbReference type="EMBL" id="TMQ62645.1"/>
    </source>
</evidence>
<dbReference type="Proteomes" id="UP000317366">
    <property type="component" value="Unassembled WGS sequence"/>
</dbReference>
<dbReference type="EMBL" id="VBOX01000071">
    <property type="protein sequence ID" value="TMQ62645.1"/>
    <property type="molecule type" value="Genomic_DNA"/>
</dbReference>
<name>A0A538SP36_UNCEI</name>
<organism evidence="1 4">
    <name type="scientific">Eiseniibacteriota bacterium</name>
    <dbReference type="NCBI Taxonomy" id="2212470"/>
    <lineage>
        <taxon>Bacteria</taxon>
        <taxon>Candidatus Eiseniibacteriota</taxon>
    </lineage>
</organism>
<dbReference type="EMBL" id="VBOU01000089">
    <property type="protein sequence ID" value="TMQ53142.1"/>
    <property type="molecule type" value="Genomic_DNA"/>
</dbReference>
<reference evidence="3 4" key="1">
    <citation type="journal article" date="2019" name="Nat. Microbiol.">
        <title>Mediterranean grassland soil C-N compound turnover is dependent on rainfall and depth, and is mediated by genomically divergent microorganisms.</title>
        <authorList>
            <person name="Diamond S."/>
            <person name="Andeer P.F."/>
            <person name="Li Z."/>
            <person name="Crits-Christoph A."/>
            <person name="Burstein D."/>
            <person name="Anantharaman K."/>
            <person name="Lane K.R."/>
            <person name="Thomas B.C."/>
            <person name="Pan C."/>
            <person name="Northen T.R."/>
            <person name="Banfield J.F."/>
        </authorList>
    </citation>
    <scope>NUCLEOTIDE SEQUENCE [LARGE SCALE GENOMIC DNA]</scope>
    <source>
        <strain evidence="1">WS_4</strain>
        <strain evidence="2">WS_7</strain>
    </source>
</reference>
<proteinExistence type="predicted"/>
<sequence length="199" mass="21999">MSAVLLTRLKITDLTAWTALEAGRRLLEPGHALTRIVREQLLLFEPEAGASAESFESRLEEAVRHSNFFVNPNKETYRLLTSAERGEAWSPPEGAWGILARTRDETADEGLKQRLLREHPMPGLAGIRRAKVWWLWSRGPDGGPGILGVGRALGTLRDQKHGLLVNPHGEAAMELTDGTPWAVVERFLIDPAPAFRVAA</sequence>